<evidence type="ECO:0000256" key="2">
    <source>
        <dbReference type="ARBA" id="ARBA00023002"/>
    </source>
</evidence>
<dbReference type="Pfam" id="PF13561">
    <property type="entry name" value="adh_short_C2"/>
    <property type="match status" value="1"/>
</dbReference>
<evidence type="ECO:0000313" key="7">
    <source>
        <dbReference type="Proteomes" id="UP001139505"/>
    </source>
</evidence>
<dbReference type="PRINTS" id="PR00081">
    <property type="entry name" value="GDHRDH"/>
</dbReference>
<evidence type="ECO:0000256" key="1">
    <source>
        <dbReference type="ARBA" id="ARBA00006484"/>
    </source>
</evidence>
<dbReference type="EMBL" id="BQYH01000002">
    <property type="protein sequence ID" value="GKU70246.1"/>
    <property type="molecule type" value="Genomic_DNA"/>
</dbReference>
<reference evidence="5" key="4">
    <citation type="submission" date="2022-04" db="EMBL/GenBank/DDBJ databases">
        <authorList>
            <person name="Komine T."/>
            <person name="Fukano H."/>
            <person name="Wada S."/>
        </authorList>
    </citation>
    <scope>NUCLEOTIDE SEQUENCE</scope>
    <source>
        <strain evidence="5">NJB18185</strain>
    </source>
</reference>
<dbReference type="SUPFAM" id="SSF51735">
    <property type="entry name" value="NAD(P)-binding Rossmann-fold domains"/>
    <property type="match status" value="1"/>
</dbReference>
<gene>
    <name evidence="4" type="ORF">MmonteBS_18140</name>
    <name evidence="5" type="ORF">NJB18185_00240</name>
</gene>
<keyword evidence="3" id="KW-0520">NAD</keyword>
<evidence type="ECO:0000313" key="6">
    <source>
        <dbReference type="Proteomes" id="UP000245060"/>
    </source>
</evidence>
<dbReference type="InterPro" id="IPR036291">
    <property type="entry name" value="NAD(P)-bd_dom_sf"/>
</dbReference>
<dbReference type="Gene3D" id="3.40.50.720">
    <property type="entry name" value="NAD(P)-binding Rossmann-like Domain"/>
    <property type="match status" value="1"/>
</dbReference>
<comment type="similarity">
    <text evidence="1">Belongs to the short-chain dehydrogenases/reductases (SDR) family.</text>
</comment>
<dbReference type="InterPro" id="IPR020904">
    <property type="entry name" value="Sc_DH/Rdtase_CS"/>
</dbReference>
<name>A0AA37PI13_9MYCO</name>
<reference evidence="4" key="1">
    <citation type="journal article" date="2018" name="Genome Announc.">
        <title>Draft Genome Sequence of Mycobacterium montefiorense Isolated from Japanese Black Salamander (Hynobius nigrescens).</title>
        <authorList>
            <person name="Fukano H."/>
            <person name="Yoshida M."/>
            <person name="Shimizu A."/>
            <person name="Iwao H."/>
            <person name="Katayama Y."/>
            <person name="Omatsu T."/>
            <person name="Mizutani T."/>
            <person name="Kurata O."/>
            <person name="Wada S."/>
            <person name="Hoshino Y."/>
        </authorList>
    </citation>
    <scope>NUCLEOTIDE SEQUENCE</scope>
    <source>
        <strain evidence="4">BS</strain>
    </source>
</reference>
<sequence length="271" mass="28588">MGLLDNRVAFVTGAARGMGRNHALRLAREGASIIGVDVAADVSPHNGYPAATEADLEETARLVAAEGRPCLMEIADVRNSDALDAVLADGVERFGGRLDVVVANAGISNWARFWEMSDEQWQTMIDINLTGVWRTLKAAVPHILSAGNGGSIINISSVAGIKALPCQSHYSAAKHGVVGLTKSAAIELGEYNIRVNSIHPWGVATAPAEDPNVVEMLTAHPSYIMSFGAMLPTLFPAQVDDISDAVIYLASDLSRAVTATQLTVDMGATKV</sequence>
<dbReference type="InterPro" id="IPR002347">
    <property type="entry name" value="SDR_fam"/>
</dbReference>
<proteinExistence type="inferred from homology"/>
<dbReference type="PANTHER" id="PTHR24321:SF8">
    <property type="entry name" value="ESTRADIOL 17-BETA-DEHYDROGENASE 8-RELATED"/>
    <property type="match status" value="1"/>
</dbReference>
<keyword evidence="2" id="KW-0560">Oxidoreductase</keyword>
<comment type="caution">
    <text evidence="5">The sequence shown here is derived from an EMBL/GenBank/DDBJ whole genome shotgun (WGS) entry which is preliminary data.</text>
</comment>
<dbReference type="Proteomes" id="UP000245060">
    <property type="component" value="Unassembled WGS sequence"/>
</dbReference>
<dbReference type="EMBL" id="BFCH01000011">
    <property type="protein sequence ID" value="GBG37442.1"/>
    <property type="molecule type" value="Genomic_DNA"/>
</dbReference>
<organism evidence="5 7">
    <name type="scientific">Mycobacterium montefiorense</name>
    <dbReference type="NCBI Taxonomy" id="154654"/>
    <lineage>
        <taxon>Bacteria</taxon>
        <taxon>Bacillati</taxon>
        <taxon>Actinomycetota</taxon>
        <taxon>Actinomycetes</taxon>
        <taxon>Mycobacteriales</taxon>
        <taxon>Mycobacteriaceae</taxon>
        <taxon>Mycobacterium</taxon>
        <taxon>Mycobacterium simiae complex</taxon>
    </lineage>
</organism>
<dbReference type="Proteomes" id="UP001139505">
    <property type="component" value="Unassembled WGS sequence"/>
</dbReference>
<dbReference type="PANTHER" id="PTHR24321">
    <property type="entry name" value="DEHYDROGENASES, SHORT CHAIN"/>
    <property type="match status" value="1"/>
</dbReference>
<dbReference type="InterPro" id="IPR023985">
    <property type="entry name" value="SDR_subfam_1"/>
</dbReference>
<protein>
    <submittedName>
        <fullName evidence="5">NAD-dependent oxidoreductase</fullName>
    </submittedName>
</protein>
<dbReference type="FunFam" id="3.40.50.720:FF:000084">
    <property type="entry name" value="Short-chain dehydrogenase reductase"/>
    <property type="match status" value="1"/>
</dbReference>
<evidence type="ECO:0000313" key="4">
    <source>
        <dbReference type="EMBL" id="GBG37442.1"/>
    </source>
</evidence>
<dbReference type="GO" id="GO:0016491">
    <property type="term" value="F:oxidoreductase activity"/>
    <property type="evidence" value="ECO:0007669"/>
    <property type="project" value="UniProtKB-KW"/>
</dbReference>
<dbReference type="NCBIfam" id="NF009467">
    <property type="entry name" value="PRK12826.1-3"/>
    <property type="match status" value="1"/>
</dbReference>
<reference evidence="6" key="2">
    <citation type="submission" date="2018-04" db="EMBL/GenBank/DDBJ databases">
        <title>Draft genome sequence of Mycobacterium montefiorense isolated from Japanese black salamander.</title>
        <authorList>
            <person name="Fukano H."/>
            <person name="Yoshida M."/>
            <person name="Shimizu A."/>
            <person name="Iwao H."/>
            <person name="Kurata O."/>
            <person name="Katayama Y."/>
            <person name="Omatsu T."/>
            <person name="Mizutani T."/>
            <person name="Wada S."/>
            <person name="Hoshino Y."/>
        </authorList>
    </citation>
    <scope>NUCLEOTIDE SEQUENCE [LARGE SCALE GENOMIC DNA]</scope>
    <source>
        <strain evidence="6">BS</strain>
    </source>
</reference>
<dbReference type="RefSeq" id="WP_108921583.1">
    <property type="nucleotide sequence ID" value="NZ_BFCH01000011.1"/>
</dbReference>
<evidence type="ECO:0000256" key="3">
    <source>
        <dbReference type="ARBA" id="ARBA00023027"/>
    </source>
</evidence>
<dbReference type="NCBIfam" id="TIGR03971">
    <property type="entry name" value="SDR_subfam_1"/>
    <property type="match status" value="1"/>
</dbReference>
<dbReference type="AlphaFoldDB" id="A0AA37PI13"/>
<keyword evidence="6" id="KW-1185">Reference proteome</keyword>
<reference evidence="5" key="3">
    <citation type="journal article" date="2022" name="Microbiol. Resour. Announc.">
        <title>Draft Genome Sequences of Eight Mycobacterium montefiorense Strains Isolated from Salamanders in Captivity.</title>
        <authorList>
            <person name="Komine T."/>
            <person name="Ihara H."/>
            <person name="Fukano H."/>
            <person name="Hoshino Y."/>
            <person name="Kurata O."/>
            <person name="Wada S."/>
        </authorList>
    </citation>
    <scope>NUCLEOTIDE SEQUENCE</scope>
    <source>
        <strain evidence="5">NJB18185</strain>
    </source>
</reference>
<dbReference type="PRINTS" id="PR00080">
    <property type="entry name" value="SDRFAMILY"/>
</dbReference>
<dbReference type="CDD" id="cd05233">
    <property type="entry name" value="SDR_c"/>
    <property type="match status" value="1"/>
</dbReference>
<evidence type="ECO:0000313" key="5">
    <source>
        <dbReference type="EMBL" id="GKU70246.1"/>
    </source>
</evidence>
<accession>A0AA37PI13</accession>
<dbReference type="PROSITE" id="PS00061">
    <property type="entry name" value="ADH_SHORT"/>
    <property type="match status" value="1"/>
</dbReference>